<dbReference type="InterPro" id="IPR050101">
    <property type="entry name" value="CinA"/>
</dbReference>
<dbReference type="InterPro" id="IPR056596">
    <property type="entry name" value="FLAD1_M"/>
</dbReference>
<dbReference type="Pfam" id="PF24102">
    <property type="entry name" value="FLAD1_M"/>
    <property type="match status" value="1"/>
</dbReference>
<keyword evidence="3" id="KW-1185">Reference proteome</keyword>
<dbReference type="RefSeq" id="WP_188977984.1">
    <property type="nucleotide sequence ID" value="NZ_BMPG01000002.1"/>
</dbReference>
<dbReference type="Proteomes" id="UP000607197">
    <property type="component" value="Unassembled WGS sequence"/>
</dbReference>
<reference evidence="2" key="2">
    <citation type="submission" date="2020-09" db="EMBL/GenBank/DDBJ databases">
        <authorList>
            <person name="Sun Q."/>
            <person name="Ohkuma M."/>
        </authorList>
    </citation>
    <scope>NUCLEOTIDE SEQUENCE</scope>
    <source>
        <strain evidence="2">JCM 19596</strain>
    </source>
</reference>
<protein>
    <submittedName>
        <fullName evidence="2">Competence damage-inducible protein A</fullName>
    </submittedName>
</protein>
<name>A0A830FIY9_9EURY</name>
<dbReference type="SUPFAM" id="SSF53218">
    <property type="entry name" value="Molybdenum cofactor biosynthesis proteins"/>
    <property type="match status" value="1"/>
</dbReference>
<dbReference type="CDD" id="cd00885">
    <property type="entry name" value="cinA"/>
    <property type="match status" value="1"/>
</dbReference>
<dbReference type="NCBIfam" id="TIGR00177">
    <property type="entry name" value="molyb_syn"/>
    <property type="match status" value="1"/>
</dbReference>
<dbReference type="PANTHER" id="PTHR13939">
    <property type="entry name" value="NICOTINAMIDE-NUCLEOTIDE AMIDOHYDROLASE PNCC"/>
    <property type="match status" value="1"/>
</dbReference>
<comment type="caution">
    <text evidence="2">The sequence shown here is derived from an EMBL/GenBank/DDBJ whole genome shotgun (WGS) entry which is preliminary data.</text>
</comment>
<sequence>MDVAVVTVGDELLSGDTANTNATWLGRRLTERGATVRRVTVVPDDVEEIAATVRDLSERYDAVVVTGGLGPTHDDVTMDGVAAAFDRDLTDHPDAAAWFAGESDYTGDLAPGTTHLPEGARMLPNEVGVAPGCVVEHCYVLPGVPAEMEAMFDRVAGEFTGERRHVETVYVDAPESALVDAFDELRERFDVGVGSYPGDGVRVKIQSVDAARARDAAAWFRERVDGRDEEPSER</sequence>
<proteinExistence type="predicted"/>
<dbReference type="Gene3D" id="3.40.980.10">
    <property type="entry name" value="MoaB/Mog-like domain"/>
    <property type="match status" value="1"/>
</dbReference>
<dbReference type="Pfam" id="PF00994">
    <property type="entry name" value="MoCF_biosynth"/>
    <property type="match status" value="1"/>
</dbReference>
<dbReference type="InterPro" id="IPR001453">
    <property type="entry name" value="MoaB/Mog_dom"/>
</dbReference>
<dbReference type="PANTHER" id="PTHR13939:SF0">
    <property type="entry name" value="NMN AMIDOHYDROLASE-LIKE PROTEIN YFAY"/>
    <property type="match status" value="1"/>
</dbReference>
<organism evidence="2 3">
    <name type="scientific">Halocalculus aciditolerans</name>
    <dbReference type="NCBI Taxonomy" id="1383812"/>
    <lineage>
        <taxon>Archaea</taxon>
        <taxon>Methanobacteriati</taxon>
        <taxon>Methanobacteriota</taxon>
        <taxon>Stenosarchaea group</taxon>
        <taxon>Halobacteria</taxon>
        <taxon>Halobacteriales</taxon>
        <taxon>Halobacteriaceae</taxon>
        <taxon>Halocalculus</taxon>
    </lineage>
</organism>
<accession>A0A830FIY9</accession>
<dbReference type="OrthoDB" id="372037at2157"/>
<gene>
    <name evidence="2" type="ORF">GCM10009039_17350</name>
</gene>
<feature type="domain" description="MoaB/Mog" evidence="1">
    <location>
        <begin position="4"/>
        <end position="163"/>
    </location>
</feature>
<evidence type="ECO:0000313" key="3">
    <source>
        <dbReference type="Proteomes" id="UP000607197"/>
    </source>
</evidence>
<evidence type="ECO:0000313" key="2">
    <source>
        <dbReference type="EMBL" id="GGL59615.1"/>
    </source>
</evidence>
<reference evidence="2" key="1">
    <citation type="journal article" date="2014" name="Int. J. Syst. Evol. Microbiol.">
        <title>Complete genome sequence of Corynebacterium casei LMG S-19264T (=DSM 44701T), isolated from a smear-ripened cheese.</title>
        <authorList>
            <consortium name="US DOE Joint Genome Institute (JGI-PGF)"/>
            <person name="Walter F."/>
            <person name="Albersmeier A."/>
            <person name="Kalinowski J."/>
            <person name="Ruckert C."/>
        </authorList>
    </citation>
    <scope>NUCLEOTIDE SEQUENCE</scope>
    <source>
        <strain evidence="2">JCM 19596</strain>
    </source>
</reference>
<dbReference type="EMBL" id="BMPG01000002">
    <property type="protein sequence ID" value="GGL59615.1"/>
    <property type="molecule type" value="Genomic_DNA"/>
</dbReference>
<evidence type="ECO:0000259" key="1">
    <source>
        <dbReference type="SMART" id="SM00852"/>
    </source>
</evidence>
<dbReference type="InterPro" id="IPR036425">
    <property type="entry name" value="MoaB/Mog-like_dom_sf"/>
</dbReference>
<dbReference type="AlphaFoldDB" id="A0A830FIY9"/>
<dbReference type="SMART" id="SM00852">
    <property type="entry name" value="MoCF_biosynth"/>
    <property type="match status" value="1"/>
</dbReference>